<feature type="region of interest" description="Disordered" evidence="1">
    <location>
        <begin position="435"/>
        <end position="458"/>
    </location>
</feature>
<dbReference type="EMBL" id="BKCJ010321316">
    <property type="protein sequence ID" value="GEZ77051.1"/>
    <property type="molecule type" value="Genomic_DNA"/>
</dbReference>
<gene>
    <name evidence="2" type="ORF">Tci_549024</name>
</gene>
<evidence type="ECO:0000256" key="1">
    <source>
        <dbReference type="SAM" id="MobiDB-lite"/>
    </source>
</evidence>
<dbReference type="AlphaFoldDB" id="A0A699IR06"/>
<sequence>MRIEQYFLMTDYSLWKVDLNGDSPAPTRVIKGVVQPVAPTTAEQRLAKKNELKACGTLMMALPDKHQLNFNIRKDAKTLMEAIEKRFSGNKETKKRTHTLIWRNKTDLEEQSLDDLFNSLKIYEAEVKSYSSASTSTQNIAFVSSQTTDNTNDPVDLNGDSPAPTRVIEGVVQPVAPTTAEQRLARKNELKARGTLMMALPDKHQLNFNIHKDAKTLMEAIEKRFSGNKETKKKLISQLEILGEYLSQEDINLKFPRSLPTEWRTHTLIWRNKTDLEEQSLDDLFNSLKIYEAEVKSSSSASTSTQNIAFVQSNSPQLENGDLKQIDADDLEEMDLKWKMAMLTALICQRWSAITATGKDTLQGSVGDGYHAVPLPYKGTFMPPKPDLVFHDAPNVNKTDYPALNVELSPTKPDTDLSHTLRPSAPIIEDWVSDSEDDSKAAIPQNGPSFVQPTEHVKTPRSSVKTVATSIPADILIRQPFQSLKAMATV</sequence>
<proteinExistence type="predicted"/>
<accession>A0A699IR06</accession>
<organism evidence="2">
    <name type="scientific">Tanacetum cinerariifolium</name>
    <name type="common">Dalmatian daisy</name>
    <name type="synonym">Chrysanthemum cinerariifolium</name>
    <dbReference type="NCBI Taxonomy" id="118510"/>
    <lineage>
        <taxon>Eukaryota</taxon>
        <taxon>Viridiplantae</taxon>
        <taxon>Streptophyta</taxon>
        <taxon>Embryophyta</taxon>
        <taxon>Tracheophyta</taxon>
        <taxon>Spermatophyta</taxon>
        <taxon>Magnoliopsida</taxon>
        <taxon>eudicotyledons</taxon>
        <taxon>Gunneridae</taxon>
        <taxon>Pentapetalae</taxon>
        <taxon>asterids</taxon>
        <taxon>campanulids</taxon>
        <taxon>Asterales</taxon>
        <taxon>Asteraceae</taxon>
        <taxon>Asteroideae</taxon>
        <taxon>Anthemideae</taxon>
        <taxon>Anthemidinae</taxon>
        <taxon>Tanacetum</taxon>
    </lineage>
</organism>
<name>A0A699IR06_TANCI</name>
<evidence type="ECO:0000313" key="2">
    <source>
        <dbReference type="EMBL" id="GEZ77051.1"/>
    </source>
</evidence>
<comment type="caution">
    <text evidence="2">The sequence shown here is derived from an EMBL/GenBank/DDBJ whole genome shotgun (WGS) entry which is preliminary data.</text>
</comment>
<protein>
    <submittedName>
        <fullName evidence="2">Uncharacterized protein</fullName>
    </submittedName>
</protein>
<reference evidence="2" key="1">
    <citation type="journal article" date="2019" name="Sci. Rep.">
        <title>Draft genome of Tanacetum cinerariifolium, the natural source of mosquito coil.</title>
        <authorList>
            <person name="Yamashiro T."/>
            <person name="Shiraishi A."/>
            <person name="Satake H."/>
            <person name="Nakayama K."/>
        </authorList>
    </citation>
    <scope>NUCLEOTIDE SEQUENCE</scope>
</reference>